<dbReference type="PANTHER" id="PTHR15829:SF15">
    <property type="entry name" value="RIPOR FAMILY MEMBER 3"/>
    <property type="match status" value="1"/>
</dbReference>
<organism evidence="2 3">
    <name type="scientific">Takifugu flavidus</name>
    <name type="common">sansaifugu</name>
    <dbReference type="NCBI Taxonomy" id="433684"/>
    <lineage>
        <taxon>Eukaryota</taxon>
        <taxon>Metazoa</taxon>
        <taxon>Chordata</taxon>
        <taxon>Craniata</taxon>
        <taxon>Vertebrata</taxon>
        <taxon>Euteleostomi</taxon>
        <taxon>Actinopterygii</taxon>
        <taxon>Neopterygii</taxon>
        <taxon>Teleostei</taxon>
        <taxon>Neoteleostei</taxon>
        <taxon>Acanthomorphata</taxon>
        <taxon>Eupercaria</taxon>
        <taxon>Tetraodontiformes</taxon>
        <taxon>Tetradontoidea</taxon>
        <taxon>Tetraodontidae</taxon>
        <taxon>Takifugu</taxon>
    </lineage>
</organism>
<gene>
    <name evidence="2" type="ORF">D4764_0116780</name>
</gene>
<protein>
    <submittedName>
        <fullName evidence="2">RIPOR family member 3</fullName>
    </submittedName>
</protein>
<reference evidence="2 3" key="1">
    <citation type="submission" date="2019-04" db="EMBL/GenBank/DDBJ databases">
        <title>Chromosome genome assembly for Takifugu flavidus.</title>
        <authorList>
            <person name="Xiao S."/>
        </authorList>
    </citation>
    <scope>NUCLEOTIDE SEQUENCE [LARGE SCALE GENOMIC DNA]</scope>
    <source>
        <strain evidence="2">HTHZ2018</strain>
        <tissue evidence="2">Muscle</tissue>
    </source>
</reference>
<evidence type="ECO:0000313" key="3">
    <source>
        <dbReference type="Proteomes" id="UP000324091"/>
    </source>
</evidence>
<proteinExistence type="predicted"/>
<feature type="region of interest" description="Disordered" evidence="1">
    <location>
        <begin position="95"/>
        <end position="176"/>
    </location>
</feature>
<name>A0A5C6MHG1_9TELE</name>
<dbReference type="PANTHER" id="PTHR15829">
    <property type="entry name" value="PROTEIN KINASE PKN/PRK1, EFFECTOR"/>
    <property type="match status" value="1"/>
</dbReference>
<dbReference type="Proteomes" id="UP000324091">
    <property type="component" value="Unassembled WGS sequence"/>
</dbReference>
<comment type="caution">
    <text evidence="2">The sequence shown here is derived from an EMBL/GenBank/DDBJ whole genome shotgun (WGS) entry which is preliminary data.</text>
</comment>
<accession>A0A5C6MHG1</accession>
<keyword evidence="3" id="KW-1185">Reference proteome</keyword>
<feature type="compositionally biased region" description="Polar residues" evidence="1">
    <location>
        <begin position="95"/>
        <end position="110"/>
    </location>
</feature>
<sequence length="609" mass="67028">MFAYQCLCLPPSPFDSGEKMKRLSLSRLSVSARRNPLHGRTAGHSLSFTENYFLSMACRLQEVEGISAAVESASRHDTGGVSPLSYPFNIPDATFLSSNNPQNATRSSTPDVLRKNQAGEPGPGTHNTDQDADVTRDSSEFEPHSFPALPTVTTQPAAASPSPPAAPPETSVGQHRARALRIGAQISELSNLLPSQPCSKQELRALRHNLLHLATILKNDLSLLRPSSPQETLGLEEVLGSFDFLSHDINADEDASCLGTLRKPGSFLELDGAWLTSGNDGLDQALEIHLDICCILLQSCKSLLVFSFEFSSADKGSEELGPGRHANCCTVIFPQRMRATRFSPSRQELLQELSLQAEALQRVSHLLLEKNKISSTDILPQVQRTREVLLFWEACVSGSSSSPFLCDADSFCATLRKCFTHKVEAKQPGQAEKVFSRLLGQLQAPCRTVPDLRPVCCPDRVTLFQLSAYLRRWGVQDLGAHITRLSKEERILSALRSPKRRRTLNTLRGQLVAELLPLAVIYYTESLKSDDIQTQQGSCLALKCLKATESVDHITEMCRATDGALRSAARETVLSFGKMGFQAFQRMEQLHIAVEEAVYINQETEITVL</sequence>
<dbReference type="EMBL" id="RHFK02000293">
    <property type="protein sequence ID" value="TWW54323.1"/>
    <property type="molecule type" value="Genomic_DNA"/>
</dbReference>
<evidence type="ECO:0000313" key="2">
    <source>
        <dbReference type="EMBL" id="TWW54323.1"/>
    </source>
</evidence>
<feature type="compositionally biased region" description="Basic and acidic residues" evidence="1">
    <location>
        <begin position="133"/>
        <end position="143"/>
    </location>
</feature>
<dbReference type="InterPro" id="IPR026136">
    <property type="entry name" value="RIPOR3"/>
</dbReference>
<evidence type="ECO:0000256" key="1">
    <source>
        <dbReference type="SAM" id="MobiDB-lite"/>
    </source>
</evidence>
<dbReference type="AlphaFoldDB" id="A0A5C6MHG1"/>